<gene>
    <name evidence="3" type="ORF">S06H3_27524</name>
</gene>
<feature type="domain" description="CBS" evidence="2">
    <location>
        <begin position="21"/>
        <end position="77"/>
    </location>
</feature>
<dbReference type="Gene3D" id="3.30.565.10">
    <property type="entry name" value="Histidine kinase-like ATPase, C-terminal domain"/>
    <property type="match status" value="1"/>
</dbReference>
<feature type="domain" description="CBS" evidence="2">
    <location>
        <begin position="83"/>
        <end position="140"/>
    </location>
</feature>
<dbReference type="EMBL" id="BARV01015975">
    <property type="protein sequence ID" value="GAI21639.1"/>
    <property type="molecule type" value="Genomic_DNA"/>
</dbReference>
<dbReference type="SUPFAM" id="SSF55874">
    <property type="entry name" value="ATPase domain of HSP90 chaperone/DNA topoisomerase II/histidine kinase"/>
    <property type="match status" value="1"/>
</dbReference>
<dbReference type="AlphaFoldDB" id="X1NSK6"/>
<dbReference type="InterPro" id="IPR046342">
    <property type="entry name" value="CBS_dom_sf"/>
</dbReference>
<dbReference type="Gene3D" id="3.10.580.10">
    <property type="entry name" value="CBS-domain"/>
    <property type="match status" value="2"/>
</dbReference>
<evidence type="ECO:0000256" key="1">
    <source>
        <dbReference type="ARBA" id="ARBA00022737"/>
    </source>
</evidence>
<dbReference type="Pfam" id="PF00571">
    <property type="entry name" value="CBS"/>
    <property type="match status" value="2"/>
</dbReference>
<sequence>MNREITKVQELIYELKVEQAMTKDVIKVHPKNRMGELREILRINRISGTPVVDKDKLVGMVSIEDFIKCLADGEMDAFIEDKMTKKVETLYADEPLIHAVNKFNRYGFGRFLVIKRDNGKLVGIITKSDIIKTLLKELEINYHEEEIHRYRASHIFKDIIADKTTLIFEYNIAGQDFKRAGESASGLKKSLARLGIHPQIIRRVAIATYEAEMNIVIFTSGGRITAYVKTDEIRIEAIDTGPGIPDVEQAMQPGFSTASPTVQEWGFGAGMGLPNIKKCAD</sequence>
<dbReference type="InterPro" id="IPR000644">
    <property type="entry name" value="CBS_dom"/>
</dbReference>
<dbReference type="InterPro" id="IPR036890">
    <property type="entry name" value="HATPase_C_sf"/>
</dbReference>
<protein>
    <recommendedName>
        <fullName evidence="2">CBS domain-containing protein</fullName>
    </recommendedName>
</protein>
<evidence type="ECO:0000313" key="3">
    <source>
        <dbReference type="EMBL" id="GAI21639.1"/>
    </source>
</evidence>
<dbReference type="PROSITE" id="PS51371">
    <property type="entry name" value="CBS"/>
    <property type="match status" value="2"/>
</dbReference>
<reference evidence="3" key="1">
    <citation type="journal article" date="2014" name="Front. Microbiol.">
        <title>High frequency of phylogenetically diverse reductive dehalogenase-homologous genes in deep subseafloor sedimentary metagenomes.</title>
        <authorList>
            <person name="Kawai M."/>
            <person name="Futagami T."/>
            <person name="Toyoda A."/>
            <person name="Takaki Y."/>
            <person name="Nishi S."/>
            <person name="Hori S."/>
            <person name="Arai W."/>
            <person name="Tsubouchi T."/>
            <person name="Morono Y."/>
            <person name="Uchiyama I."/>
            <person name="Ito T."/>
            <person name="Fujiyama A."/>
            <person name="Inagaki F."/>
            <person name="Takami H."/>
        </authorList>
    </citation>
    <scope>NUCLEOTIDE SEQUENCE</scope>
    <source>
        <strain evidence="3">Expedition CK06-06</strain>
    </source>
</reference>
<dbReference type="PANTHER" id="PTHR48108:SF6">
    <property type="entry name" value="CBS DOMAIN-CONTAINING PROTEIN CBSX1, CHLOROPLASTIC"/>
    <property type="match status" value="1"/>
</dbReference>
<comment type="caution">
    <text evidence="3">The sequence shown here is derived from an EMBL/GenBank/DDBJ whole genome shotgun (WGS) entry which is preliminary data.</text>
</comment>
<keyword evidence="1" id="KW-0677">Repeat</keyword>
<dbReference type="PANTHER" id="PTHR48108">
    <property type="entry name" value="CBS DOMAIN-CONTAINING PROTEIN CBSX2, CHLOROPLASTIC"/>
    <property type="match status" value="1"/>
</dbReference>
<name>X1NSK6_9ZZZZ</name>
<organism evidence="3">
    <name type="scientific">marine sediment metagenome</name>
    <dbReference type="NCBI Taxonomy" id="412755"/>
    <lineage>
        <taxon>unclassified sequences</taxon>
        <taxon>metagenomes</taxon>
        <taxon>ecological metagenomes</taxon>
    </lineage>
</organism>
<proteinExistence type="predicted"/>
<dbReference type="InterPro" id="IPR051462">
    <property type="entry name" value="CBS_domain-containing"/>
</dbReference>
<feature type="non-terminal residue" evidence="3">
    <location>
        <position position="281"/>
    </location>
</feature>
<accession>X1NSK6</accession>
<dbReference type="SMART" id="SM00116">
    <property type="entry name" value="CBS"/>
    <property type="match status" value="2"/>
</dbReference>
<dbReference type="SUPFAM" id="SSF54631">
    <property type="entry name" value="CBS-domain pair"/>
    <property type="match status" value="1"/>
</dbReference>
<evidence type="ECO:0000259" key="2">
    <source>
        <dbReference type="PROSITE" id="PS51371"/>
    </source>
</evidence>